<evidence type="ECO:0000313" key="2">
    <source>
        <dbReference type="EMBL" id="RDY27876.1"/>
    </source>
</evidence>
<dbReference type="RefSeq" id="WP_094368951.1">
    <property type="nucleotide sequence ID" value="NZ_NOJY02000010.1"/>
</dbReference>
<dbReference type="EMBL" id="NOJY02000010">
    <property type="protein sequence ID" value="RDY27876.1"/>
    <property type="molecule type" value="Genomic_DNA"/>
</dbReference>
<dbReference type="Pfam" id="PF01966">
    <property type="entry name" value="HD"/>
    <property type="match status" value="1"/>
</dbReference>
<reference evidence="2 3" key="1">
    <citation type="journal article" date="2017" name="Genome Announc.">
        <title>Draft Genome Sequence of Romboutsia weinsteinii sp. nov. Strain CCRI-19649(T) Isolated from Surface Water.</title>
        <authorList>
            <person name="Maheux A.F."/>
            <person name="Boudreau D.K."/>
            <person name="Berube E."/>
            <person name="Boissinot M."/>
            <person name="Cantin P."/>
            <person name="Raymond F."/>
            <person name="Corbeil J."/>
            <person name="Omar R.F."/>
            <person name="Bergeron M.G."/>
        </authorList>
    </citation>
    <scope>NUCLEOTIDE SEQUENCE [LARGE SCALE GENOMIC DNA]</scope>
    <source>
        <strain evidence="2 3">CCRI-19649</strain>
    </source>
</reference>
<dbReference type="Proteomes" id="UP000215694">
    <property type="component" value="Unassembled WGS sequence"/>
</dbReference>
<sequence length="169" mass="20171">MIPKRVKQFYINVVDTMNEEDYNYVEKILNKEEFELFKKLLKSEQKHSLRIAKEIEYNIDNKMINNEEILKNRDILIKAALLHDVGKSKQKLNVIDKSIIVILNKLTKGELIKLEKSKKVQCYYKHSEYGYEILKDKIDNKLILNIVKNHHNNDCDEIVEFFKKIDDDN</sequence>
<evidence type="ECO:0000259" key="1">
    <source>
        <dbReference type="Pfam" id="PF01966"/>
    </source>
</evidence>
<accession>A0A371J5D0</accession>
<proteinExistence type="predicted"/>
<comment type="caution">
    <text evidence="2">The sequence shown here is derived from an EMBL/GenBank/DDBJ whole genome shotgun (WGS) entry which is preliminary data.</text>
</comment>
<dbReference type="InterPro" id="IPR006674">
    <property type="entry name" value="HD_domain"/>
</dbReference>
<name>A0A371J5D0_9FIRM</name>
<evidence type="ECO:0000313" key="3">
    <source>
        <dbReference type="Proteomes" id="UP000215694"/>
    </source>
</evidence>
<gene>
    <name evidence="2" type="ORF">CHL78_007685</name>
</gene>
<feature type="domain" description="HD" evidence="1">
    <location>
        <begin position="60"/>
        <end position="153"/>
    </location>
</feature>
<protein>
    <submittedName>
        <fullName evidence="2">HDIG domain-containing protein</fullName>
    </submittedName>
</protein>
<dbReference type="SUPFAM" id="SSF109604">
    <property type="entry name" value="HD-domain/PDEase-like"/>
    <property type="match status" value="1"/>
</dbReference>
<dbReference type="Gene3D" id="1.10.3210.10">
    <property type="entry name" value="Hypothetical protein af1432"/>
    <property type="match status" value="1"/>
</dbReference>
<dbReference type="AlphaFoldDB" id="A0A371J5D0"/>
<organism evidence="2 3">
    <name type="scientific">Romboutsia weinsteinii</name>
    <dbReference type="NCBI Taxonomy" id="2020949"/>
    <lineage>
        <taxon>Bacteria</taxon>
        <taxon>Bacillati</taxon>
        <taxon>Bacillota</taxon>
        <taxon>Clostridia</taxon>
        <taxon>Peptostreptococcales</taxon>
        <taxon>Peptostreptococcaceae</taxon>
        <taxon>Romboutsia</taxon>
    </lineage>
</organism>
<dbReference type="OrthoDB" id="68032at2"/>
<keyword evidence="3" id="KW-1185">Reference proteome</keyword>
<dbReference type="NCBIfam" id="TIGR00277">
    <property type="entry name" value="HDIG"/>
    <property type="match status" value="1"/>
</dbReference>
<dbReference type="InterPro" id="IPR006675">
    <property type="entry name" value="HDIG_dom"/>
</dbReference>